<dbReference type="SUPFAM" id="SSF54427">
    <property type="entry name" value="NTF2-like"/>
    <property type="match status" value="1"/>
</dbReference>
<accession>A0A2G6EEG4</accession>
<evidence type="ECO:0008006" key="4">
    <source>
        <dbReference type="Google" id="ProtNLM"/>
    </source>
</evidence>
<reference evidence="2 3" key="1">
    <citation type="submission" date="2017-10" db="EMBL/GenBank/DDBJ databases">
        <title>Novel microbial diversity and functional potential in the marine mammal oral microbiome.</title>
        <authorList>
            <person name="Dudek N.K."/>
            <person name="Sun C.L."/>
            <person name="Burstein D."/>
            <person name="Kantor R.S."/>
            <person name="Aliaga Goltsman D.S."/>
            <person name="Bik E.M."/>
            <person name="Thomas B.C."/>
            <person name="Banfield J.F."/>
            <person name="Relman D.A."/>
        </authorList>
    </citation>
    <scope>NUCLEOTIDE SEQUENCE [LARGE SCALE GENOMIC DNA]</scope>
    <source>
        <strain evidence="2">DOLZORAL124_49_17</strain>
    </source>
</reference>
<proteinExistence type="predicted"/>
<dbReference type="InterPro" id="IPR032710">
    <property type="entry name" value="NTF2-like_dom_sf"/>
</dbReference>
<organism evidence="2 3">
    <name type="scientific">candidate division KSB3 bacterium</name>
    <dbReference type="NCBI Taxonomy" id="2044937"/>
    <lineage>
        <taxon>Bacteria</taxon>
        <taxon>candidate division KSB3</taxon>
    </lineage>
</organism>
<dbReference type="Proteomes" id="UP000229740">
    <property type="component" value="Unassembled WGS sequence"/>
</dbReference>
<sequence>MVKTKGLSLLLALILLVGAVLYFFPTDTKRIKKQFKALEQWAAKDGEEGQLVLGRKVRKLRELLSGSIQVTASVYDVNGRYDADEAAQQATFGRSRYAKIELKFYDLEIDILDEQSAAVLTTGLLTGRSADGAKISETHEVKCLLKKVDGQWLLSQVSVVDVLSVKRLQRLVQYHQGCAAKEFRSVMLMSSPSF</sequence>
<comment type="caution">
    <text evidence="2">The sequence shown here is derived from an EMBL/GenBank/DDBJ whole genome shotgun (WGS) entry which is preliminary data.</text>
</comment>
<dbReference type="AlphaFoldDB" id="A0A2G6EEG4"/>
<keyword evidence="1" id="KW-0472">Membrane</keyword>
<dbReference type="EMBL" id="PDPS01000007">
    <property type="protein sequence ID" value="PID60397.1"/>
    <property type="molecule type" value="Genomic_DNA"/>
</dbReference>
<gene>
    <name evidence="2" type="ORF">CSB45_00280</name>
</gene>
<evidence type="ECO:0000256" key="1">
    <source>
        <dbReference type="SAM" id="Phobius"/>
    </source>
</evidence>
<evidence type="ECO:0000313" key="3">
    <source>
        <dbReference type="Proteomes" id="UP000229740"/>
    </source>
</evidence>
<evidence type="ECO:0000313" key="2">
    <source>
        <dbReference type="EMBL" id="PID60397.1"/>
    </source>
</evidence>
<keyword evidence="1" id="KW-0812">Transmembrane</keyword>
<feature type="transmembrane region" description="Helical" evidence="1">
    <location>
        <begin position="6"/>
        <end position="24"/>
    </location>
</feature>
<name>A0A2G6EEG4_9BACT</name>
<protein>
    <recommendedName>
        <fullName evidence="4">SnoaL-like domain-containing protein</fullName>
    </recommendedName>
</protein>
<keyword evidence="1" id="KW-1133">Transmembrane helix</keyword>